<feature type="domain" description="FecR protein" evidence="1">
    <location>
        <begin position="78"/>
        <end position="138"/>
    </location>
</feature>
<evidence type="ECO:0000313" key="3">
    <source>
        <dbReference type="Proteomes" id="UP001017257"/>
    </source>
</evidence>
<proteinExistence type="predicted"/>
<dbReference type="Proteomes" id="UP001017257">
    <property type="component" value="Plasmid pR24_1"/>
</dbReference>
<sequence length="188" mass="20352">MICRWSDWQDCRHVRLVVPILVAALAGLFTADAALAQGAGCILHPASAPSRQVLLCRNGLSLEAENGADYTLEDSDRDGEPDVVNLQTRAVLVNVEPRSSARHFQVRTPQAIAAVRGTQWAVEVVGSKTSVFVLRGRVGVHRSNTQRGVTLMPGEGVDVEPGTAPLTVRRWPTARANALLARFGRQLQ</sequence>
<dbReference type="Pfam" id="PF04773">
    <property type="entry name" value="FecR"/>
    <property type="match status" value="1"/>
</dbReference>
<dbReference type="EMBL" id="CP102846">
    <property type="protein sequence ID" value="UVF22215.1"/>
    <property type="molecule type" value="Genomic_DNA"/>
</dbReference>
<protein>
    <submittedName>
        <fullName evidence="2">FecR family protein</fullName>
    </submittedName>
</protein>
<evidence type="ECO:0000313" key="2">
    <source>
        <dbReference type="EMBL" id="UVF22215.1"/>
    </source>
</evidence>
<dbReference type="InterPro" id="IPR006860">
    <property type="entry name" value="FecR"/>
</dbReference>
<accession>A0ABY5RY56</accession>
<organism evidence="2 3">
    <name type="scientific">Microvirga terrae</name>
    <dbReference type="NCBI Taxonomy" id="2740529"/>
    <lineage>
        <taxon>Bacteria</taxon>
        <taxon>Pseudomonadati</taxon>
        <taxon>Pseudomonadota</taxon>
        <taxon>Alphaproteobacteria</taxon>
        <taxon>Hyphomicrobiales</taxon>
        <taxon>Methylobacteriaceae</taxon>
        <taxon>Microvirga</taxon>
    </lineage>
</organism>
<dbReference type="Gene3D" id="2.60.120.1440">
    <property type="match status" value="1"/>
</dbReference>
<reference evidence="2" key="1">
    <citation type="submission" date="2022-08" db="EMBL/GenBank/DDBJ databases">
        <title>Microvirga terrae sp. nov., isolated from soil.</title>
        <authorList>
            <person name="Kim K.H."/>
            <person name="Seo Y.L."/>
            <person name="Kim J.M."/>
            <person name="Lee J.K."/>
            <person name="Han D.M."/>
            <person name="Jeon C.O."/>
        </authorList>
    </citation>
    <scope>NUCLEOTIDE SEQUENCE</scope>
    <source>
        <strain evidence="2">R24</strain>
        <plasmid evidence="2">pR24_1</plasmid>
    </source>
</reference>
<dbReference type="PANTHER" id="PTHR38731:SF3">
    <property type="entry name" value="BLL6125 PROTEIN"/>
    <property type="match status" value="1"/>
</dbReference>
<gene>
    <name evidence="2" type="ORF">HPT29_026365</name>
</gene>
<name>A0ABY5RY56_9HYPH</name>
<geneLocation type="plasmid" evidence="2 3">
    <name>pR24_1</name>
</geneLocation>
<keyword evidence="3" id="KW-1185">Reference proteome</keyword>
<dbReference type="RefSeq" id="WP_173945622.1">
    <property type="nucleotide sequence ID" value="NZ_CP102846.1"/>
</dbReference>
<evidence type="ECO:0000259" key="1">
    <source>
        <dbReference type="Pfam" id="PF04773"/>
    </source>
</evidence>
<keyword evidence="2" id="KW-0614">Plasmid</keyword>
<dbReference type="PANTHER" id="PTHR38731">
    <property type="entry name" value="LIPL45-RELATED LIPOPROTEIN-RELATED"/>
    <property type="match status" value="1"/>
</dbReference>